<dbReference type="AlphaFoldDB" id="A0AAP7P6J9"/>
<evidence type="ECO:0000313" key="3">
    <source>
        <dbReference type="Proteomes" id="UP000186595"/>
    </source>
</evidence>
<accession>A0AAP7P6J9</accession>
<keyword evidence="2" id="KW-0614">Plasmid</keyword>
<geneLocation type="plasmid" evidence="2 3">
    <name>unnamed</name>
</geneLocation>
<dbReference type="GO" id="GO:0004066">
    <property type="term" value="F:asparagine synthase (glutamine-hydrolyzing) activity"/>
    <property type="evidence" value="ECO:0007669"/>
    <property type="project" value="InterPro"/>
</dbReference>
<name>A0AAP7P6J9_ECOLX</name>
<dbReference type="Proteomes" id="UP000186595">
    <property type="component" value="Plasmid unnamed"/>
</dbReference>
<evidence type="ECO:0000313" key="2">
    <source>
        <dbReference type="EMBL" id="OKB69342.1"/>
    </source>
</evidence>
<organism evidence="2 3">
    <name type="scientific">Escherichia coli</name>
    <dbReference type="NCBI Taxonomy" id="562"/>
    <lineage>
        <taxon>Bacteria</taxon>
        <taxon>Pseudomonadati</taxon>
        <taxon>Pseudomonadota</taxon>
        <taxon>Gammaproteobacteria</taxon>
        <taxon>Enterobacterales</taxon>
        <taxon>Enterobacteriaceae</taxon>
        <taxon>Escherichia</taxon>
    </lineage>
</organism>
<dbReference type="Pfam" id="PF00733">
    <property type="entry name" value="Asn_synthase"/>
    <property type="match status" value="1"/>
</dbReference>
<dbReference type="InterPro" id="IPR014729">
    <property type="entry name" value="Rossmann-like_a/b/a_fold"/>
</dbReference>
<feature type="domain" description="Asparagine synthetase" evidence="1">
    <location>
        <begin position="131"/>
        <end position="439"/>
    </location>
</feature>
<evidence type="ECO:0000259" key="1">
    <source>
        <dbReference type="Pfam" id="PF00733"/>
    </source>
</evidence>
<comment type="caution">
    <text evidence="2">The sequence shown here is derived from an EMBL/GenBank/DDBJ whole genome shotgun (WGS) entry which is preliminary data.</text>
</comment>
<gene>
    <name evidence="2" type="ORF">BMT50_28440</name>
</gene>
<dbReference type="GO" id="GO:0006529">
    <property type="term" value="P:asparagine biosynthetic process"/>
    <property type="evidence" value="ECO:0007669"/>
    <property type="project" value="InterPro"/>
</dbReference>
<reference evidence="2 3" key="1">
    <citation type="submission" date="2016-11" db="EMBL/GenBank/DDBJ databases">
        <title>Draft genome sequences of five Shigatoxin-producing Escherichia coli isolates harboring the new recently described Subtilase cytotoxin allelic variant subAB2-3.</title>
        <authorList>
            <person name="Tasara T."/>
            <person name="Fierz L."/>
            <person name="Klumpp J."/>
            <person name="Schmidt H."/>
            <person name="Stephan R."/>
        </authorList>
    </citation>
    <scope>NUCLEOTIDE SEQUENCE [LARGE SCALE GENOMIC DNA]</scope>
    <source>
        <strain evidence="2 3">453</strain>
        <plasmid evidence="2 3">unnamed</plasmid>
    </source>
</reference>
<dbReference type="EMBL" id="MPGR01000002">
    <property type="protein sequence ID" value="OKB69342.1"/>
    <property type="molecule type" value="Genomic_DNA"/>
</dbReference>
<dbReference type="Gene3D" id="3.40.50.620">
    <property type="entry name" value="HUPs"/>
    <property type="match status" value="1"/>
</dbReference>
<dbReference type="RefSeq" id="WP_044804914.1">
    <property type="nucleotide sequence ID" value="NZ_CAXSYY010000003.1"/>
</dbReference>
<sequence length="462" mass="52220">MSLGDKFTSGYRGINAFNSGVIKLLVARENDWIEEKLSAILTQSPRIDFEPLIASIVFGRTEGKTSLFKNVECIVPGCSFKIDHTHNGASVSEYIDWNAISYKTLPHDPAEILFQSVSEVVNRNQGGYFVVRLSGGMDSTGILLSLMEAVDVSRIIAITYRYLMGTSNQDEVSARHLCKIFGIRQIIIDFEPHSLFHRLPSPVPPVLNMRTINFKVYEEERKRIGSICGDNYTLFDGHGGDHVFCEKIPFGIIKELFFHGSLLTSCRKLLQIARLHGINMKDVLLMHTNSMHYLITEAQCYFSKDVIKNLHYDRKTVSEERKSALQEAILDNGTSLTLSLTENDIFPFTDQRMIGYGLKLRVEESFDTTSKRLQYRKAINDRYKFVFTRKDKGHITGAYQSALSVNKDRVINLLRHGQFATHGLLNLEGVERAIETSSHGIGGVSFILMKLIAAELIFEGYL</sequence>
<dbReference type="InterPro" id="IPR001962">
    <property type="entry name" value="Asn_synthase"/>
</dbReference>
<proteinExistence type="predicted"/>
<protein>
    <recommendedName>
        <fullName evidence="1">Asparagine synthetase domain-containing protein</fullName>
    </recommendedName>
</protein>
<dbReference type="SUPFAM" id="SSF52402">
    <property type="entry name" value="Adenine nucleotide alpha hydrolases-like"/>
    <property type="match status" value="1"/>
</dbReference>